<dbReference type="InterPro" id="IPR047951">
    <property type="entry name" value="Transpos_ISL3"/>
</dbReference>
<name>A0A7X5UL80_9PSEU</name>
<comment type="caution">
    <text evidence="2">The sequence shown here is derived from an EMBL/GenBank/DDBJ whole genome shotgun (WGS) entry which is preliminary data.</text>
</comment>
<gene>
    <name evidence="2" type="ORF">FHU38_000153</name>
    <name evidence="3" type="ORF">FHU38_005190</name>
</gene>
<dbReference type="EMBL" id="JAAOYM010000001">
    <property type="protein sequence ID" value="NIJ09809.1"/>
    <property type="molecule type" value="Genomic_DNA"/>
</dbReference>
<dbReference type="Proteomes" id="UP000545493">
    <property type="component" value="Unassembled WGS sequence"/>
</dbReference>
<dbReference type="InterPro" id="IPR002560">
    <property type="entry name" value="Transposase_DDE"/>
</dbReference>
<accession>A0A7X5UL80</accession>
<feature type="domain" description="Transposase IS204/IS1001/IS1096/IS1165 DDE" evidence="1">
    <location>
        <begin position="1"/>
        <end position="67"/>
    </location>
</feature>
<organism evidence="2 4">
    <name type="scientific">Saccharomonospora amisosensis</name>
    <dbReference type="NCBI Taxonomy" id="1128677"/>
    <lineage>
        <taxon>Bacteria</taxon>
        <taxon>Bacillati</taxon>
        <taxon>Actinomycetota</taxon>
        <taxon>Actinomycetes</taxon>
        <taxon>Pseudonocardiales</taxon>
        <taxon>Pseudonocardiaceae</taxon>
        <taxon>Saccharomonospora</taxon>
    </lineage>
</organism>
<evidence type="ECO:0000313" key="4">
    <source>
        <dbReference type="Proteomes" id="UP000545493"/>
    </source>
</evidence>
<evidence type="ECO:0000313" key="3">
    <source>
        <dbReference type="EMBL" id="NIJ14782.1"/>
    </source>
</evidence>
<dbReference type="PANTHER" id="PTHR33498">
    <property type="entry name" value="TRANSPOSASE FOR INSERTION SEQUENCE ELEMENT IS1557"/>
    <property type="match status" value="1"/>
</dbReference>
<dbReference type="EMBL" id="JAAOYM010000003">
    <property type="protein sequence ID" value="NIJ14782.1"/>
    <property type="molecule type" value="Genomic_DNA"/>
</dbReference>
<dbReference type="PANTHER" id="PTHR33498:SF1">
    <property type="entry name" value="TRANSPOSASE FOR INSERTION SEQUENCE ELEMENT IS1557"/>
    <property type="match status" value="1"/>
</dbReference>
<sequence>MQRWLSWAARCRIPEFTKLARTIRSELAAIHATLDHGLSNALIESTNTKIRLLTRLAFGFKHPDALISLALLALGGYRPELPDRTHT</sequence>
<dbReference type="AlphaFoldDB" id="A0A7X5UL80"/>
<dbReference type="Pfam" id="PF01610">
    <property type="entry name" value="DDE_Tnp_ISL3"/>
    <property type="match status" value="1"/>
</dbReference>
<evidence type="ECO:0000313" key="2">
    <source>
        <dbReference type="EMBL" id="NIJ09809.1"/>
    </source>
</evidence>
<reference evidence="2 4" key="1">
    <citation type="submission" date="2020-03" db="EMBL/GenBank/DDBJ databases">
        <title>Sequencing the genomes of 1000 actinobacteria strains.</title>
        <authorList>
            <person name="Klenk H.-P."/>
        </authorList>
    </citation>
    <scope>NUCLEOTIDE SEQUENCE [LARGE SCALE GENOMIC DNA]</scope>
    <source>
        <strain evidence="2 4">DSM 45685</strain>
    </source>
</reference>
<keyword evidence="4" id="KW-1185">Reference proteome</keyword>
<protein>
    <submittedName>
        <fullName evidence="2">Transposase</fullName>
    </submittedName>
</protein>
<evidence type="ECO:0000259" key="1">
    <source>
        <dbReference type="Pfam" id="PF01610"/>
    </source>
</evidence>
<proteinExistence type="predicted"/>